<accession>A0A2G4YUZ1</accession>
<gene>
    <name evidence="1" type="ORF">CRD36_05385</name>
</gene>
<protein>
    <submittedName>
        <fullName evidence="1">DNA polymerase III subunit chi</fullName>
    </submittedName>
</protein>
<dbReference type="EMBL" id="PDEM01000009">
    <property type="protein sequence ID" value="PHZ86103.1"/>
    <property type="molecule type" value="Genomic_DNA"/>
</dbReference>
<dbReference type="SUPFAM" id="SSF102400">
    <property type="entry name" value="DNA polymerase III chi subunit"/>
    <property type="match status" value="1"/>
</dbReference>
<proteinExistence type="predicted"/>
<dbReference type="InterPro" id="IPR007459">
    <property type="entry name" value="DNA_pol3_chi"/>
</dbReference>
<comment type="caution">
    <text evidence="1">The sequence shown here is derived from an EMBL/GenBank/DDBJ whole genome shotgun (WGS) entry which is preliminary data.</text>
</comment>
<dbReference type="PANTHER" id="PTHR38767">
    <property type="entry name" value="DNA POLYMERASE III SUBUNIT CHI"/>
    <property type="match status" value="1"/>
</dbReference>
<dbReference type="Proteomes" id="UP000229730">
    <property type="component" value="Unassembled WGS sequence"/>
</dbReference>
<dbReference type="GO" id="GO:0006260">
    <property type="term" value="P:DNA replication"/>
    <property type="evidence" value="ECO:0007669"/>
    <property type="project" value="InterPro"/>
</dbReference>
<dbReference type="NCBIfam" id="NF004347">
    <property type="entry name" value="PRK05728.1-4"/>
    <property type="match status" value="1"/>
</dbReference>
<dbReference type="RefSeq" id="WP_099471687.1">
    <property type="nucleotide sequence ID" value="NZ_CP041025.1"/>
</dbReference>
<keyword evidence="2" id="KW-1185">Reference proteome</keyword>
<evidence type="ECO:0000313" key="1">
    <source>
        <dbReference type="EMBL" id="PHZ86103.1"/>
    </source>
</evidence>
<dbReference type="InParanoid" id="A0A2G4YUZ1"/>
<sequence length="149" mass="16930">MTDISFYHLLHQPLTSALPKLLDKVHGAGMKAVIRVGSEERMMELDEVLWTFKPDSFLPHGDMKCKYPDQQVIYLTTEEENPAGASVLVLVDSMESTLIADYDRCLEMFDGRNDEATAAARGRWKTYKEAGHTLTYWQQTEQGGWSKKA</sequence>
<dbReference type="InterPro" id="IPR036768">
    <property type="entry name" value="PolIII_chi_sf"/>
</dbReference>
<dbReference type="GO" id="GO:0003887">
    <property type="term" value="F:DNA-directed DNA polymerase activity"/>
    <property type="evidence" value="ECO:0007669"/>
    <property type="project" value="InterPro"/>
</dbReference>
<name>A0A2G4YUZ1_9PROT</name>
<dbReference type="Gene3D" id="3.40.50.10110">
    <property type="entry name" value="DNA polymerase III subunit chi"/>
    <property type="match status" value="1"/>
</dbReference>
<evidence type="ECO:0000313" key="2">
    <source>
        <dbReference type="Proteomes" id="UP000229730"/>
    </source>
</evidence>
<dbReference type="PANTHER" id="PTHR38767:SF1">
    <property type="entry name" value="DNA POLYMERASE III SUBUNIT CHI"/>
    <property type="match status" value="1"/>
</dbReference>
<dbReference type="AlphaFoldDB" id="A0A2G4YUZ1"/>
<dbReference type="Pfam" id="PF04364">
    <property type="entry name" value="DNA_pol3_chi"/>
    <property type="match status" value="1"/>
</dbReference>
<dbReference type="OrthoDB" id="9795973at2"/>
<reference evidence="1 2" key="1">
    <citation type="submission" date="2017-10" db="EMBL/GenBank/DDBJ databases">
        <title>Frigbacter circumglobatus gen. nov. sp. nov., isolated from sediment cultured in situ.</title>
        <authorList>
            <person name="Zhao Z."/>
        </authorList>
    </citation>
    <scope>NUCLEOTIDE SEQUENCE [LARGE SCALE GENOMIC DNA]</scope>
    <source>
        <strain evidence="1 2">ZYL</strain>
    </source>
</reference>
<organism evidence="1 2">
    <name type="scientific">Paremcibacter congregatus</name>
    <dbReference type="NCBI Taxonomy" id="2043170"/>
    <lineage>
        <taxon>Bacteria</taxon>
        <taxon>Pseudomonadati</taxon>
        <taxon>Pseudomonadota</taxon>
        <taxon>Alphaproteobacteria</taxon>
        <taxon>Emcibacterales</taxon>
        <taxon>Emcibacteraceae</taxon>
        <taxon>Paremcibacter</taxon>
    </lineage>
</organism>
<dbReference type="GO" id="GO:0032298">
    <property type="term" value="P:positive regulation of DNA-templated DNA replication initiation"/>
    <property type="evidence" value="ECO:0007669"/>
    <property type="project" value="TreeGrafter"/>
</dbReference>
<dbReference type="GO" id="GO:0003677">
    <property type="term" value="F:DNA binding"/>
    <property type="evidence" value="ECO:0007669"/>
    <property type="project" value="InterPro"/>
</dbReference>